<accession>A0AAD8L5H2</accession>
<proteinExistence type="predicted"/>
<keyword evidence="3" id="KW-1185">Reference proteome</keyword>
<gene>
    <name evidence="2" type="ORF">QVD17_10298</name>
</gene>
<dbReference type="EMBL" id="JAUHHV010000002">
    <property type="protein sequence ID" value="KAK1433388.1"/>
    <property type="molecule type" value="Genomic_DNA"/>
</dbReference>
<dbReference type="Proteomes" id="UP001229421">
    <property type="component" value="Unassembled WGS sequence"/>
</dbReference>
<protein>
    <submittedName>
        <fullName evidence="2">Uncharacterized protein</fullName>
    </submittedName>
</protein>
<feature type="region of interest" description="Disordered" evidence="1">
    <location>
        <begin position="38"/>
        <end position="80"/>
    </location>
</feature>
<reference evidence="2" key="1">
    <citation type="journal article" date="2023" name="bioRxiv">
        <title>Improved chromosome-level genome assembly for marigold (Tagetes erecta).</title>
        <authorList>
            <person name="Jiang F."/>
            <person name="Yuan L."/>
            <person name="Wang S."/>
            <person name="Wang H."/>
            <person name="Xu D."/>
            <person name="Wang A."/>
            <person name="Fan W."/>
        </authorList>
    </citation>
    <scope>NUCLEOTIDE SEQUENCE</scope>
    <source>
        <strain evidence="2">WSJ</strain>
        <tissue evidence="2">Leaf</tissue>
    </source>
</reference>
<feature type="compositionally biased region" description="Polar residues" evidence="1">
    <location>
        <begin position="43"/>
        <end position="57"/>
    </location>
</feature>
<evidence type="ECO:0000256" key="1">
    <source>
        <dbReference type="SAM" id="MobiDB-lite"/>
    </source>
</evidence>
<comment type="caution">
    <text evidence="2">The sequence shown here is derived from an EMBL/GenBank/DDBJ whole genome shotgun (WGS) entry which is preliminary data.</text>
</comment>
<dbReference type="AlphaFoldDB" id="A0AAD8L5H2"/>
<evidence type="ECO:0000313" key="2">
    <source>
        <dbReference type="EMBL" id="KAK1433388.1"/>
    </source>
</evidence>
<evidence type="ECO:0000313" key="3">
    <source>
        <dbReference type="Proteomes" id="UP001229421"/>
    </source>
</evidence>
<name>A0AAD8L5H2_TARER</name>
<sequence length="80" mass="8642">MAQSGKISDRGLPNHENVLFGGPVCQVSSDDISSTIFEEENCRSNSRLPSENSTNEGLRQMEGSLAKQNSQDDGLKVAVM</sequence>
<organism evidence="2 3">
    <name type="scientific">Tagetes erecta</name>
    <name type="common">African marigold</name>
    <dbReference type="NCBI Taxonomy" id="13708"/>
    <lineage>
        <taxon>Eukaryota</taxon>
        <taxon>Viridiplantae</taxon>
        <taxon>Streptophyta</taxon>
        <taxon>Embryophyta</taxon>
        <taxon>Tracheophyta</taxon>
        <taxon>Spermatophyta</taxon>
        <taxon>Magnoliopsida</taxon>
        <taxon>eudicotyledons</taxon>
        <taxon>Gunneridae</taxon>
        <taxon>Pentapetalae</taxon>
        <taxon>asterids</taxon>
        <taxon>campanulids</taxon>
        <taxon>Asterales</taxon>
        <taxon>Asteraceae</taxon>
        <taxon>Asteroideae</taxon>
        <taxon>Heliantheae alliance</taxon>
        <taxon>Tageteae</taxon>
        <taxon>Tagetes</taxon>
    </lineage>
</organism>